<name>A0A8K0D5P8_IGNLU</name>
<dbReference type="InterPro" id="IPR029071">
    <property type="entry name" value="Ubiquitin-like_domsf"/>
</dbReference>
<dbReference type="InterPro" id="IPR023214">
    <property type="entry name" value="HAD_sf"/>
</dbReference>
<dbReference type="Proteomes" id="UP000801492">
    <property type="component" value="Unassembled WGS sequence"/>
</dbReference>
<dbReference type="SMART" id="SM00577">
    <property type="entry name" value="CPDc"/>
    <property type="match status" value="1"/>
</dbReference>
<dbReference type="SUPFAM" id="SSF56784">
    <property type="entry name" value="HAD-like"/>
    <property type="match status" value="1"/>
</dbReference>
<proteinExistence type="predicted"/>
<dbReference type="Pfam" id="PF03031">
    <property type="entry name" value="NIF"/>
    <property type="match status" value="1"/>
</dbReference>
<dbReference type="GO" id="GO:0005634">
    <property type="term" value="C:nucleus"/>
    <property type="evidence" value="ECO:0007669"/>
    <property type="project" value="TreeGrafter"/>
</dbReference>
<evidence type="ECO:0000313" key="4">
    <source>
        <dbReference type="Proteomes" id="UP000801492"/>
    </source>
</evidence>
<comment type="caution">
    <text evidence="3">The sequence shown here is derived from an EMBL/GenBank/DDBJ whole genome shotgun (WGS) entry which is preliminary data.</text>
</comment>
<evidence type="ECO:0000259" key="2">
    <source>
        <dbReference type="PROSITE" id="PS50969"/>
    </source>
</evidence>
<feature type="region of interest" description="Disordered" evidence="1">
    <location>
        <begin position="246"/>
        <end position="278"/>
    </location>
</feature>
<evidence type="ECO:0000256" key="1">
    <source>
        <dbReference type="SAM" id="MobiDB-lite"/>
    </source>
</evidence>
<sequence length="490" mass="56167">MIGLKPSHQSFPELDVLGILKNNNCKLQPLNLHSHGILKVVDKFGEIYSVLSLKLKVEWQNIYFKLYMEEKDTILDLKCLIFKATGLELSRQSFVNVGLSENLNDNDYVVQYLNLDTQFILKVEVKAETLSARKLKIQWENMYFTVDIASEDTILDIKSRIYTATDLQPTSQVFLNLCLPDNLQEESCLLEALNLEPGFLLRIGEQSQEQCLGSSSNAPIDFQQIILECNSIISLIAEHEQSCSHSTIAPVDGEEQPSSTIEKNNEKSTENQCKELSAPRPGKKLVVLDIDHTIIDYHASRPRWVPRPYLQVFLESIYEDYDIGIWSATEMKTALLKLSMLGMLTNRHYKILFCMSLETMSRVTVNRKSCRVKPLSNVWMRYPQYNSGNTVICDDHKSNFLLNNQNGIEVKPYLAKDHAFDNELLLLLRYLQRISQLKDLTGLNHGQWRKYKRYKDSAGCSSKNESGDIRCSEEQTESENDDQANDKSLK</sequence>
<keyword evidence="4" id="KW-1185">Reference proteome</keyword>
<dbReference type="OrthoDB" id="1711508at2759"/>
<dbReference type="EMBL" id="VTPC01006265">
    <property type="protein sequence ID" value="KAF2895075.1"/>
    <property type="molecule type" value="Genomic_DNA"/>
</dbReference>
<protein>
    <recommendedName>
        <fullName evidence="2">FCP1 homology domain-containing protein</fullName>
    </recommendedName>
</protein>
<dbReference type="PANTHER" id="PTHR48493">
    <property type="entry name" value="UBIQUITIN-LIKE DOMAIN-CONTAINING CTD PHOSPHATASE 1"/>
    <property type="match status" value="1"/>
</dbReference>
<organism evidence="3 4">
    <name type="scientific">Ignelater luminosus</name>
    <name type="common">Cucubano</name>
    <name type="synonym">Pyrophorus luminosus</name>
    <dbReference type="NCBI Taxonomy" id="2038154"/>
    <lineage>
        <taxon>Eukaryota</taxon>
        <taxon>Metazoa</taxon>
        <taxon>Ecdysozoa</taxon>
        <taxon>Arthropoda</taxon>
        <taxon>Hexapoda</taxon>
        <taxon>Insecta</taxon>
        <taxon>Pterygota</taxon>
        <taxon>Neoptera</taxon>
        <taxon>Endopterygota</taxon>
        <taxon>Coleoptera</taxon>
        <taxon>Polyphaga</taxon>
        <taxon>Elateriformia</taxon>
        <taxon>Elateroidea</taxon>
        <taxon>Elateridae</taxon>
        <taxon>Agrypninae</taxon>
        <taxon>Pyrophorini</taxon>
        <taxon>Ignelater</taxon>
    </lineage>
</organism>
<gene>
    <name evidence="3" type="ORF">ILUMI_11104</name>
</gene>
<accession>A0A8K0D5P8</accession>
<dbReference type="Gene3D" id="3.10.20.90">
    <property type="entry name" value="Phosphatidylinositol 3-kinase Catalytic Subunit, Chain A, domain 1"/>
    <property type="match status" value="2"/>
</dbReference>
<dbReference type="PROSITE" id="PS50969">
    <property type="entry name" value="FCP1"/>
    <property type="match status" value="1"/>
</dbReference>
<dbReference type="InterPro" id="IPR051658">
    <property type="entry name" value="UBLCP1"/>
</dbReference>
<dbReference type="InterPro" id="IPR036412">
    <property type="entry name" value="HAD-like_sf"/>
</dbReference>
<dbReference type="PANTHER" id="PTHR48493:SF1">
    <property type="entry name" value="UBIQUITIN-LIKE DOMAIN-CONTAINING CTD PHOSPHATASE 1"/>
    <property type="match status" value="1"/>
</dbReference>
<dbReference type="AlphaFoldDB" id="A0A8K0D5P8"/>
<reference evidence="3" key="1">
    <citation type="submission" date="2019-08" db="EMBL/GenBank/DDBJ databases">
        <title>The genome of the North American firefly Photinus pyralis.</title>
        <authorList>
            <consortium name="Photinus pyralis genome working group"/>
            <person name="Fallon T.R."/>
            <person name="Sander Lower S.E."/>
            <person name="Weng J.-K."/>
        </authorList>
    </citation>
    <scope>NUCLEOTIDE SEQUENCE</scope>
    <source>
        <strain evidence="3">TRF0915ILg1</strain>
        <tissue evidence="3">Whole body</tissue>
    </source>
</reference>
<dbReference type="InterPro" id="IPR004274">
    <property type="entry name" value="FCP1_dom"/>
</dbReference>
<feature type="compositionally biased region" description="Basic and acidic residues" evidence="1">
    <location>
        <begin position="263"/>
        <end position="273"/>
    </location>
</feature>
<evidence type="ECO:0000313" key="3">
    <source>
        <dbReference type="EMBL" id="KAF2895075.1"/>
    </source>
</evidence>
<dbReference type="SUPFAM" id="SSF54236">
    <property type="entry name" value="Ubiquitin-like"/>
    <property type="match status" value="2"/>
</dbReference>
<dbReference type="GO" id="GO:0004722">
    <property type="term" value="F:protein serine/threonine phosphatase activity"/>
    <property type="evidence" value="ECO:0007669"/>
    <property type="project" value="TreeGrafter"/>
</dbReference>
<feature type="domain" description="FCP1 homology" evidence="2">
    <location>
        <begin position="279"/>
        <end position="434"/>
    </location>
</feature>
<feature type="compositionally biased region" description="Acidic residues" evidence="1">
    <location>
        <begin position="474"/>
        <end position="483"/>
    </location>
</feature>
<feature type="region of interest" description="Disordered" evidence="1">
    <location>
        <begin position="456"/>
        <end position="490"/>
    </location>
</feature>
<dbReference type="GO" id="GO:0090364">
    <property type="term" value="P:regulation of proteasome assembly"/>
    <property type="evidence" value="ECO:0007669"/>
    <property type="project" value="InterPro"/>
</dbReference>
<dbReference type="Gene3D" id="3.40.50.1000">
    <property type="entry name" value="HAD superfamily/HAD-like"/>
    <property type="match status" value="1"/>
</dbReference>